<dbReference type="Gene3D" id="3.90.930.12">
    <property type="entry name" value="Ribosomal protein L6, alpha-beta domain"/>
    <property type="match status" value="2"/>
</dbReference>
<dbReference type="FunFam" id="3.90.930.12:FF:000002">
    <property type="entry name" value="50S ribosomal protein L6"/>
    <property type="match status" value="1"/>
</dbReference>
<dbReference type="PANTHER" id="PTHR11655">
    <property type="entry name" value="60S/50S RIBOSOMAL PROTEIN L6/L9"/>
    <property type="match status" value="1"/>
</dbReference>
<comment type="similarity">
    <text evidence="1 6 7">Belongs to the universal ribosomal protein uL6 family.</text>
</comment>
<reference evidence="10 11" key="1">
    <citation type="submission" date="2017-01" db="EMBL/GenBank/DDBJ databases">
        <title>The cable genome- insights into the physiology and evolution of filamentous bacteria capable of sulfide oxidation via long distance electron transfer.</title>
        <authorList>
            <person name="Schreiber L."/>
            <person name="Bjerg J.T."/>
            <person name="Boggild A."/>
            <person name="Van De Vossenberg J."/>
            <person name="Meysman F."/>
            <person name="Nielsen L.P."/>
            <person name="Schramm A."/>
            <person name="Kjeldsen K.U."/>
        </authorList>
    </citation>
    <scope>NUCLEOTIDE SEQUENCE [LARGE SCALE GENOMIC DNA]</scope>
    <source>
        <strain evidence="10">MCF</strain>
    </source>
</reference>
<feature type="domain" description="Large ribosomal subunit protein uL6 alpha-beta" evidence="9">
    <location>
        <begin position="91"/>
        <end position="164"/>
    </location>
</feature>
<evidence type="ECO:0000313" key="11">
    <source>
        <dbReference type="Proteomes" id="UP000287853"/>
    </source>
</evidence>
<dbReference type="GO" id="GO:0022625">
    <property type="term" value="C:cytosolic large ribosomal subunit"/>
    <property type="evidence" value="ECO:0007669"/>
    <property type="project" value="UniProtKB-UniRule"/>
</dbReference>
<comment type="caution">
    <text evidence="10">The sequence shown here is derived from an EMBL/GenBank/DDBJ whole genome shotgun (WGS) entry which is preliminary data.</text>
</comment>
<dbReference type="Pfam" id="PF00347">
    <property type="entry name" value="Ribosomal_L6"/>
    <property type="match status" value="2"/>
</dbReference>
<dbReference type="InterPro" id="IPR000702">
    <property type="entry name" value="Ribosomal_uL6-like"/>
</dbReference>
<dbReference type="InterPro" id="IPR020040">
    <property type="entry name" value="Ribosomal_uL6_a/b-dom"/>
</dbReference>
<evidence type="ECO:0000259" key="9">
    <source>
        <dbReference type="Pfam" id="PF00347"/>
    </source>
</evidence>
<proteinExistence type="inferred from homology"/>
<dbReference type="PIRSF" id="PIRSF002162">
    <property type="entry name" value="Ribosomal_L6"/>
    <property type="match status" value="1"/>
</dbReference>
<evidence type="ECO:0000256" key="2">
    <source>
        <dbReference type="ARBA" id="ARBA00022730"/>
    </source>
</evidence>
<keyword evidence="3 6" id="KW-0694">RNA-binding</keyword>
<dbReference type="EMBL" id="MTKO01000102">
    <property type="protein sequence ID" value="RWX44091.1"/>
    <property type="molecule type" value="Genomic_DNA"/>
</dbReference>
<dbReference type="GO" id="GO:0019843">
    <property type="term" value="F:rRNA binding"/>
    <property type="evidence" value="ECO:0007669"/>
    <property type="project" value="UniProtKB-UniRule"/>
</dbReference>
<evidence type="ECO:0000256" key="4">
    <source>
        <dbReference type="ARBA" id="ARBA00022980"/>
    </source>
</evidence>
<dbReference type="GO" id="GO:0002181">
    <property type="term" value="P:cytoplasmic translation"/>
    <property type="evidence" value="ECO:0007669"/>
    <property type="project" value="TreeGrafter"/>
</dbReference>
<dbReference type="HAMAP" id="MF_01365_B">
    <property type="entry name" value="Ribosomal_uL6_B"/>
    <property type="match status" value="1"/>
</dbReference>
<evidence type="ECO:0000256" key="1">
    <source>
        <dbReference type="ARBA" id="ARBA00009356"/>
    </source>
</evidence>
<protein>
    <recommendedName>
        <fullName evidence="6">Large ribosomal subunit protein uL6</fullName>
    </recommendedName>
</protein>
<dbReference type="SUPFAM" id="SSF56053">
    <property type="entry name" value="Ribosomal protein L6"/>
    <property type="match status" value="2"/>
</dbReference>
<dbReference type="FunFam" id="3.90.930.12:FF:000001">
    <property type="entry name" value="50S ribosomal protein L6"/>
    <property type="match status" value="1"/>
</dbReference>
<feature type="domain" description="Large ribosomal subunit protein uL6 alpha-beta" evidence="9">
    <location>
        <begin position="12"/>
        <end position="82"/>
    </location>
</feature>
<evidence type="ECO:0000256" key="5">
    <source>
        <dbReference type="ARBA" id="ARBA00023274"/>
    </source>
</evidence>
<dbReference type="InterPro" id="IPR036789">
    <property type="entry name" value="Ribosomal_uL6-like_a/b-dom_sf"/>
</dbReference>
<organism evidence="10 11">
    <name type="scientific">Candidatus Electrothrix aarhusensis</name>
    <dbReference type="NCBI Taxonomy" id="1859131"/>
    <lineage>
        <taxon>Bacteria</taxon>
        <taxon>Pseudomonadati</taxon>
        <taxon>Thermodesulfobacteriota</taxon>
        <taxon>Desulfobulbia</taxon>
        <taxon>Desulfobulbales</taxon>
        <taxon>Desulfobulbaceae</taxon>
        <taxon>Candidatus Electrothrix</taxon>
    </lineage>
</organism>
<keyword evidence="2 6" id="KW-0699">rRNA-binding</keyword>
<comment type="function">
    <text evidence="6 8">This protein binds to the 23S rRNA, and is important in its secondary structure. It is located near the subunit interface in the base of the L7/L12 stalk, and near the tRNA binding site of the peptidyltransferase center.</text>
</comment>
<name>A0A3S3QGR3_9BACT</name>
<evidence type="ECO:0000256" key="6">
    <source>
        <dbReference type="HAMAP-Rule" id="MF_01365"/>
    </source>
</evidence>
<dbReference type="PANTHER" id="PTHR11655:SF14">
    <property type="entry name" value="LARGE RIBOSOMAL SUBUNIT PROTEIN UL6M"/>
    <property type="match status" value="1"/>
</dbReference>
<gene>
    <name evidence="6" type="primary">rplF</name>
    <name evidence="10" type="ORF">H206_01131</name>
</gene>
<accession>A0A3S3QGR3</accession>
<dbReference type="GO" id="GO:0003735">
    <property type="term" value="F:structural constituent of ribosome"/>
    <property type="evidence" value="ECO:0007669"/>
    <property type="project" value="UniProtKB-UniRule"/>
</dbReference>
<dbReference type="InterPro" id="IPR002358">
    <property type="entry name" value="Ribosomal_uL6_CS"/>
</dbReference>
<keyword evidence="11" id="KW-1185">Reference proteome</keyword>
<dbReference type="Proteomes" id="UP000287853">
    <property type="component" value="Unassembled WGS sequence"/>
</dbReference>
<dbReference type="AlphaFoldDB" id="A0A3S3QGR3"/>
<evidence type="ECO:0000313" key="10">
    <source>
        <dbReference type="EMBL" id="RWX44091.1"/>
    </source>
</evidence>
<dbReference type="PROSITE" id="PS00525">
    <property type="entry name" value="RIBOSOMAL_L6_1"/>
    <property type="match status" value="1"/>
</dbReference>
<keyword evidence="5 6" id="KW-0687">Ribonucleoprotein</keyword>
<evidence type="ECO:0000256" key="7">
    <source>
        <dbReference type="RuleBase" id="RU003869"/>
    </source>
</evidence>
<dbReference type="InterPro" id="IPR019906">
    <property type="entry name" value="Ribosomal_uL6_bac-type"/>
</dbReference>
<sequence>MSRIGKEPITLPSGVKVEIEGTRVKISGAKGALERDCRPEIEIEQKEGQIFFKPKGNSKRIRSFWGMTRTLVKNMVLGVNEGFEKKLVVEGVGYRANMSGKTLTLSVGYSNPVDFLLPEGISADVDKNNQITVAGIDKELVGQTAAKIRDIRKPEPYKGKGIRYIDEHIVRKVGKSGTK</sequence>
<keyword evidence="4 6" id="KW-0689">Ribosomal protein</keyword>
<dbReference type="NCBIfam" id="TIGR03654">
    <property type="entry name" value="L6_bact"/>
    <property type="match status" value="1"/>
</dbReference>
<evidence type="ECO:0000256" key="3">
    <source>
        <dbReference type="ARBA" id="ARBA00022884"/>
    </source>
</evidence>
<evidence type="ECO:0000256" key="8">
    <source>
        <dbReference type="RuleBase" id="RU003870"/>
    </source>
</evidence>
<dbReference type="PRINTS" id="PR00059">
    <property type="entry name" value="RIBOSOMALL6"/>
</dbReference>
<comment type="subunit">
    <text evidence="6">Part of the 50S ribosomal subunit.</text>
</comment>